<gene>
    <name evidence="2" type="ORF">PAQ31011_00784</name>
</gene>
<evidence type="ECO:0000313" key="3">
    <source>
        <dbReference type="Proteomes" id="UP000366819"/>
    </source>
</evidence>
<keyword evidence="3" id="KW-1185">Reference proteome</keyword>
<evidence type="ECO:0008006" key="4">
    <source>
        <dbReference type="Google" id="ProtNLM"/>
    </source>
</evidence>
<protein>
    <recommendedName>
        <fullName evidence="4">Lipoprotein</fullName>
    </recommendedName>
</protein>
<evidence type="ECO:0000256" key="1">
    <source>
        <dbReference type="SAM" id="MobiDB-lite"/>
    </source>
</evidence>
<feature type="region of interest" description="Disordered" evidence="1">
    <location>
        <begin position="1"/>
        <end position="20"/>
    </location>
</feature>
<dbReference type="EMBL" id="CABPSN010000001">
    <property type="protein sequence ID" value="VVD74326.1"/>
    <property type="molecule type" value="Genomic_DNA"/>
</dbReference>
<organism evidence="2 3">
    <name type="scientific">Pandoraea aquatica</name>
    <dbReference type="NCBI Taxonomy" id="2508290"/>
    <lineage>
        <taxon>Bacteria</taxon>
        <taxon>Pseudomonadati</taxon>
        <taxon>Pseudomonadota</taxon>
        <taxon>Betaproteobacteria</taxon>
        <taxon>Burkholderiales</taxon>
        <taxon>Burkholderiaceae</taxon>
        <taxon>Pandoraea</taxon>
    </lineage>
</organism>
<dbReference type="AlphaFoldDB" id="A0A5E4SEK5"/>
<feature type="compositionally biased region" description="Polar residues" evidence="1">
    <location>
        <begin position="11"/>
        <end position="20"/>
    </location>
</feature>
<evidence type="ECO:0000313" key="2">
    <source>
        <dbReference type="EMBL" id="VVD74326.1"/>
    </source>
</evidence>
<proteinExistence type="predicted"/>
<sequence length="103" mass="10854">MSGQEIREQSAQKYSGSASVNESLACLRGRLGSEANVTTYPDGGLAEIAIGRTSALGEFGYAYLITLKKDGPGTAATVRSAGIWFPHMPAEKLDSTIKACVRT</sequence>
<accession>A0A5E4SEK5</accession>
<feature type="compositionally biased region" description="Basic and acidic residues" evidence="1">
    <location>
        <begin position="1"/>
        <end position="10"/>
    </location>
</feature>
<reference evidence="2 3" key="1">
    <citation type="submission" date="2019-08" db="EMBL/GenBank/DDBJ databases">
        <authorList>
            <person name="Peeters C."/>
        </authorList>
    </citation>
    <scope>NUCLEOTIDE SEQUENCE [LARGE SCALE GENOMIC DNA]</scope>
    <source>
        <strain evidence="2 3">LMG 31011</strain>
    </source>
</reference>
<name>A0A5E4SEK5_9BURK</name>
<dbReference type="Proteomes" id="UP000366819">
    <property type="component" value="Unassembled WGS sequence"/>
</dbReference>